<accession>A0A135TZF6</accession>
<proteinExistence type="predicted"/>
<evidence type="ECO:0000313" key="3">
    <source>
        <dbReference type="Proteomes" id="UP000070121"/>
    </source>
</evidence>
<keyword evidence="3" id="KW-1185">Reference proteome</keyword>
<gene>
    <name evidence="2" type="ORF">CSAL01_12958</name>
</gene>
<evidence type="ECO:0000256" key="1">
    <source>
        <dbReference type="SAM" id="MobiDB-lite"/>
    </source>
</evidence>
<feature type="region of interest" description="Disordered" evidence="1">
    <location>
        <begin position="19"/>
        <end position="40"/>
    </location>
</feature>
<comment type="caution">
    <text evidence="2">The sequence shown here is derived from an EMBL/GenBank/DDBJ whole genome shotgun (WGS) entry which is preliminary data.</text>
</comment>
<evidence type="ECO:0000313" key="2">
    <source>
        <dbReference type="EMBL" id="KXH53539.1"/>
    </source>
</evidence>
<dbReference type="AlphaFoldDB" id="A0A135TZF6"/>
<organism evidence="2 3">
    <name type="scientific">Colletotrichum salicis</name>
    <dbReference type="NCBI Taxonomy" id="1209931"/>
    <lineage>
        <taxon>Eukaryota</taxon>
        <taxon>Fungi</taxon>
        <taxon>Dikarya</taxon>
        <taxon>Ascomycota</taxon>
        <taxon>Pezizomycotina</taxon>
        <taxon>Sordariomycetes</taxon>
        <taxon>Hypocreomycetidae</taxon>
        <taxon>Glomerellales</taxon>
        <taxon>Glomerellaceae</taxon>
        <taxon>Colletotrichum</taxon>
        <taxon>Colletotrichum acutatum species complex</taxon>
    </lineage>
</organism>
<name>A0A135TZF6_9PEZI</name>
<dbReference type="Proteomes" id="UP000070121">
    <property type="component" value="Unassembled WGS sequence"/>
</dbReference>
<sequence length="102" mass="11455">MTFVAQGLIVCHWEGLVDHGPEQGESKAGETKAEAQKKKDTNTVGKYGATLLMSLNEDILIERVEFRYSELIEHKCTFKEAIKASEARRVQLLIEDDSEETA</sequence>
<dbReference type="EMBL" id="JFFI01001831">
    <property type="protein sequence ID" value="KXH53539.1"/>
    <property type="molecule type" value="Genomic_DNA"/>
</dbReference>
<reference evidence="2 3" key="1">
    <citation type="submission" date="2014-02" db="EMBL/GenBank/DDBJ databases">
        <title>The genome sequence of Colletotrichum salicis CBS 607.94.</title>
        <authorList>
            <person name="Baroncelli R."/>
            <person name="Thon M.R."/>
        </authorList>
    </citation>
    <scope>NUCLEOTIDE SEQUENCE [LARGE SCALE GENOMIC DNA]</scope>
    <source>
        <strain evidence="2 3">CBS 607.94</strain>
    </source>
</reference>
<protein>
    <submittedName>
        <fullName evidence="2">Uncharacterized protein</fullName>
    </submittedName>
</protein>